<protein>
    <submittedName>
        <fullName evidence="2">Uncharacterized protein</fullName>
    </submittedName>
</protein>
<comment type="caution">
    <text evidence="2">The sequence shown here is derived from an EMBL/GenBank/DDBJ whole genome shotgun (WGS) entry which is preliminary data.</text>
</comment>
<proteinExistence type="predicted"/>
<name>A0A2A4JJQ4_HELVI</name>
<dbReference type="EMBL" id="NWSH01001165">
    <property type="protein sequence ID" value="PCG72297.1"/>
    <property type="molecule type" value="Genomic_DNA"/>
</dbReference>
<gene>
    <name evidence="2" type="ORF">B5V51_945</name>
</gene>
<sequence length="197" mass="22188">MARTTRKVLEIALVSLDTIRPAVSNKWGTTKSYIKDTRAKALMFNPLVERVESAVANAERLISSKLISIREQQILAEVKYLERELYEAKKKLIASKSLKSFGVTSWKYLKVEAVPPMTVSFFNGPAGRKMEAFAGKLTNGFIGAMQNKIKEIDQEEERKKREMLAALKAREERLIAEAKKKEAERLKAIAKKAAEAS</sequence>
<dbReference type="AlphaFoldDB" id="A0A2A4JJQ4"/>
<keyword evidence="1" id="KW-0175">Coiled coil</keyword>
<organism evidence="2">
    <name type="scientific">Heliothis virescens</name>
    <name type="common">Tobacco budworm moth</name>
    <dbReference type="NCBI Taxonomy" id="7102"/>
    <lineage>
        <taxon>Eukaryota</taxon>
        <taxon>Metazoa</taxon>
        <taxon>Ecdysozoa</taxon>
        <taxon>Arthropoda</taxon>
        <taxon>Hexapoda</taxon>
        <taxon>Insecta</taxon>
        <taxon>Pterygota</taxon>
        <taxon>Neoptera</taxon>
        <taxon>Endopterygota</taxon>
        <taxon>Lepidoptera</taxon>
        <taxon>Glossata</taxon>
        <taxon>Ditrysia</taxon>
        <taxon>Noctuoidea</taxon>
        <taxon>Noctuidae</taxon>
        <taxon>Heliothinae</taxon>
        <taxon>Heliothis</taxon>
    </lineage>
</organism>
<feature type="coiled-coil region" evidence="1">
    <location>
        <begin position="142"/>
        <end position="196"/>
    </location>
</feature>
<evidence type="ECO:0000313" key="2">
    <source>
        <dbReference type="EMBL" id="PCG72297.1"/>
    </source>
</evidence>
<evidence type="ECO:0000256" key="1">
    <source>
        <dbReference type="SAM" id="Coils"/>
    </source>
</evidence>
<reference evidence="2" key="1">
    <citation type="submission" date="2017-09" db="EMBL/GenBank/DDBJ databases">
        <title>Contemporary evolution of a Lepidopteran species, Heliothis virescens, in response to modern agricultural practices.</title>
        <authorList>
            <person name="Fritz M.L."/>
            <person name="Deyonke A.M."/>
            <person name="Papanicolaou A."/>
            <person name="Micinski S."/>
            <person name="Westbrook J."/>
            <person name="Gould F."/>
        </authorList>
    </citation>
    <scope>NUCLEOTIDE SEQUENCE [LARGE SCALE GENOMIC DNA]</scope>
    <source>
        <strain evidence="2">HvINT-</strain>
        <tissue evidence="2">Whole body</tissue>
    </source>
</reference>
<accession>A0A2A4JJQ4</accession>